<dbReference type="PANTHER" id="PTHR48081:SF6">
    <property type="entry name" value="PEPTIDASE S9 PROLYL OLIGOPEPTIDASE CATALYTIC DOMAIN-CONTAINING PROTEIN"/>
    <property type="match status" value="1"/>
</dbReference>
<evidence type="ECO:0000259" key="3">
    <source>
        <dbReference type="Pfam" id="PF01738"/>
    </source>
</evidence>
<reference evidence="5" key="1">
    <citation type="submission" date="2016-10" db="EMBL/GenBank/DDBJ databases">
        <authorList>
            <person name="Varghese N."/>
            <person name="Submissions S."/>
        </authorList>
    </citation>
    <scope>NUCLEOTIDE SEQUENCE [LARGE SCALE GENOMIC DNA]</scope>
    <source>
        <strain evidence="5">JS21-1</strain>
    </source>
</reference>
<dbReference type="OrthoDB" id="9771666at2"/>
<protein>
    <submittedName>
        <fullName evidence="4">Acetyl esterase/lipase</fullName>
    </submittedName>
</protein>
<proteinExistence type="predicted"/>
<dbReference type="PANTHER" id="PTHR48081">
    <property type="entry name" value="AB HYDROLASE SUPERFAMILY PROTEIN C4A8.06C"/>
    <property type="match status" value="1"/>
</dbReference>
<name>A0A1H7MS75_9SPHN</name>
<dbReference type="SUPFAM" id="SSF53474">
    <property type="entry name" value="alpha/beta-Hydrolases"/>
    <property type="match status" value="1"/>
</dbReference>
<dbReference type="STRING" id="1855283.SAMN05216382_1580"/>
<dbReference type="GO" id="GO:0016787">
    <property type="term" value="F:hydrolase activity"/>
    <property type="evidence" value="ECO:0007669"/>
    <property type="project" value="UniProtKB-KW"/>
</dbReference>
<evidence type="ECO:0000313" key="5">
    <source>
        <dbReference type="Proteomes" id="UP000199214"/>
    </source>
</evidence>
<organism evidence="4 5">
    <name type="scientific">Sphingomonas palmae</name>
    <dbReference type="NCBI Taxonomy" id="1855283"/>
    <lineage>
        <taxon>Bacteria</taxon>
        <taxon>Pseudomonadati</taxon>
        <taxon>Pseudomonadota</taxon>
        <taxon>Alphaproteobacteria</taxon>
        <taxon>Sphingomonadales</taxon>
        <taxon>Sphingomonadaceae</taxon>
        <taxon>Sphingomonas</taxon>
    </lineage>
</organism>
<evidence type="ECO:0000313" key="4">
    <source>
        <dbReference type="EMBL" id="SEL14112.1"/>
    </source>
</evidence>
<evidence type="ECO:0000256" key="1">
    <source>
        <dbReference type="ARBA" id="ARBA00022801"/>
    </source>
</evidence>
<dbReference type="RefSeq" id="WP_093004965.1">
    <property type="nucleotide sequence ID" value="NZ_FNZZ01000002.1"/>
</dbReference>
<keyword evidence="1" id="KW-0378">Hydrolase</keyword>
<dbReference type="EMBL" id="FNZZ01000002">
    <property type="protein sequence ID" value="SEL14112.1"/>
    <property type="molecule type" value="Genomic_DNA"/>
</dbReference>
<gene>
    <name evidence="4" type="ORF">SAMN05216382_1580</name>
</gene>
<dbReference type="InterPro" id="IPR050300">
    <property type="entry name" value="GDXG_lipolytic_enzyme"/>
</dbReference>
<dbReference type="Proteomes" id="UP000199214">
    <property type="component" value="Unassembled WGS sequence"/>
</dbReference>
<keyword evidence="5" id="KW-1185">Reference proteome</keyword>
<dbReference type="Pfam" id="PF01738">
    <property type="entry name" value="DLH"/>
    <property type="match status" value="1"/>
</dbReference>
<sequence>MTRLSDPGLAPAPFAPIDDPSPAGAIPLVHTPDGQERADESWFLLNGQATARNVAHPTLTPFLPDPSLATGAAMIVAPGGGFAVASLENEGWPVAEWLAAHGVAAFVLKYRLEPTPAAPADFQVAMIQRVAAAIAQAGRVELAVPDAATADARAALRLMRARAAEWRVDPARVGVLGFSAGAMTALSLVQPNKADAHPDLIGAIYPSMKAMPVPADAPPLFIAMAADDPLFGRQGYDLAAGWRAADRPVELHVYQNGGHGFGMGREGATSRHWRRAFADWLALHGWLDQGAQRSRENEEPQPHR</sequence>
<accession>A0A1H7MS75</accession>
<dbReference type="Gene3D" id="3.40.50.1820">
    <property type="entry name" value="alpha/beta hydrolase"/>
    <property type="match status" value="1"/>
</dbReference>
<dbReference type="InterPro" id="IPR002925">
    <property type="entry name" value="Dienelactn_hydro"/>
</dbReference>
<feature type="region of interest" description="Disordered" evidence="2">
    <location>
        <begin position="1"/>
        <end position="33"/>
    </location>
</feature>
<dbReference type="AlphaFoldDB" id="A0A1H7MS75"/>
<feature type="domain" description="Dienelactone hydrolase" evidence="3">
    <location>
        <begin position="143"/>
        <end position="281"/>
    </location>
</feature>
<dbReference type="InterPro" id="IPR029058">
    <property type="entry name" value="AB_hydrolase_fold"/>
</dbReference>
<evidence type="ECO:0000256" key="2">
    <source>
        <dbReference type="SAM" id="MobiDB-lite"/>
    </source>
</evidence>